<sequence>MDKEPRINHMRIIESVRYAHIPVQKRNKMDKKATKGYLVEYDGDERYRIYIKEKGMVICSRDVVFEEKSLMIENVTTLPLQRIEYKETQDDESKVAADGTSRL</sequence>
<gene>
    <name evidence="2" type="ORF">AVEN_256849_1</name>
</gene>
<keyword evidence="3" id="KW-1185">Reference proteome</keyword>
<dbReference type="OrthoDB" id="413361at2759"/>
<reference evidence="2 3" key="1">
    <citation type="journal article" date="2019" name="Sci. Rep.">
        <title>Orb-weaving spider Araneus ventricosus genome elucidates the spidroin gene catalogue.</title>
        <authorList>
            <person name="Kono N."/>
            <person name="Nakamura H."/>
            <person name="Ohtoshi R."/>
            <person name="Moran D.A.P."/>
            <person name="Shinohara A."/>
            <person name="Yoshida Y."/>
            <person name="Fujiwara M."/>
            <person name="Mori M."/>
            <person name="Tomita M."/>
            <person name="Arakawa K."/>
        </authorList>
    </citation>
    <scope>NUCLEOTIDE SEQUENCE [LARGE SCALE GENOMIC DNA]</scope>
</reference>
<feature type="domain" description="Retroviral polymerase SH3-like" evidence="1">
    <location>
        <begin position="18"/>
        <end position="69"/>
    </location>
</feature>
<comment type="caution">
    <text evidence="2">The sequence shown here is derived from an EMBL/GenBank/DDBJ whole genome shotgun (WGS) entry which is preliminary data.</text>
</comment>
<organism evidence="2 3">
    <name type="scientific">Araneus ventricosus</name>
    <name type="common">Orbweaver spider</name>
    <name type="synonym">Epeira ventricosa</name>
    <dbReference type="NCBI Taxonomy" id="182803"/>
    <lineage>
        <taxon>Eukaryota</taxon>
        <taxon>Metazoa</taxon>
        <taxon>Ecdysozoa</taxon>
        <taxon>Arthropoda</taxon>
        <taxon>Chelicerata</taxon>
        <taxon>Arachnida</taxon>
        <taxon>Araneae</taxon>
        <taxon>Araneomorphae</taxon>
        <taxon>Entelegynae</taxon>
        <taxon>Araneoidea</taxon>
        <taxon>Araneidae</taxon>
        <taxon>Araneus</taxon>
    </lineage>
</organism>
<dbReference type="Proteomes" id="UP000499080">
    <property type="component" value="Unassembled WGS sequence"/>
</dbReference>
<evidence type="ECO:0000313" key="3">
    <source>
        <dbReference type="Proteomes" id="UP000499080"/>
    </source>
</evidence>
<dbReference type="EMBL" id="BGPR01013466">
    <property type="protein sequence ID" value="GBN60813.1"/>
    <property type="molecule type" value="Genomic_DNA"/>
</dbReference>
<dbReference type="InterPro" id="IPR057670">
    <property type="entry name" value="SH3_retrovirus"/>
</dbReference>
<evidence type="ECO:0000313" key="2">
    <source>
        <dbReference type="EMBL" id="GBN60813.1"/>
    </source>
</evidence>
<evidence type="ECO:0000259" key="1">
    <source>
        <dbReference type="Pfam" id="PF25597"/>
    </source>
</evidence>
<proteinExistence type="predicted"/>
<dbReference type="Pfam" id="PF25597">
    <property type="entry name" value="SH3_retrovirus"/>
    <property type="match status" value="1"/>
</dbReference>
<dbReference type="AlphaFoldDB" id="A0A4Y2QCP2"/>
<protein>
    <recommendedName>
        <fullName evidence="1">Retroviral polymerase SH3-like domain-containing protein</fullName>
    </recommendedName>
</protein>
<name>A0A4Y2QCP2_ARAVE</name>
<accession>A0A4Y2QCP2</accession>